<dbReference type="RefSeq" id="WP_087458850.1">
    <property type="nucleotide sequence ID" value="NZ_CP021434.1"/>
</dbReference>
<name>A0A1Y0IVZ4_9BACL</name>
<reference evidence="2" key="1">
    <citation type="submission" date="2017-05" db="EMBL/GenBank/DDBJ databases">
        <authorList>
            <person name="Sung H."/>
        </authorList>
    </citation>
    <scope>NUCLEOTIDE SEQUENCE [LARGE SCALE GENOMIC DNA]</scope>
    <source>
        <strain evidence="2">AR23208</strain>
    </source>
</reference>
<organism evidence="1 2">
    <name type="scientific">Tumebacillus avium</name>
    <dbReference type="NCBI Taxonomy" id="1903704"/>
    <lineage>
        <taxon>Bacteria</taxon>
        <taxon>Bacillati</taxon>
        <taxon>Bacillota</taxon>
        <taxon>Bacilli</taxon>
        <taxon>Bacillales</taxon>
        <taxon>Alicyclobacillaceae</taxon>
        <taxon>Tumebacillus</taxon>
    </lineage>
</organism>
<sequence length="85" mass="10093">MTQSLEQKIAQLCELSKQITEQRNEILKLDTSKFIRSFVDLTVAIEQIDCTREMMRGRADHLLSRPEDTERKLRKEHLKLVHSRK</sequence>
<dbReference type="OrthoDB" id="2382046at2"/>
<keyword evidence="2" id="KW-1185">Reference proteome</keyword>
<evidence type="ECO:0000313" key="1">
    <source>
        <dbReference type="EMBL" id="ARU63514.1"/>
    </source>
</evidence>
<protein>
    <submittedName>
        <fullName evidence="1">Uncharacterized protein</fullName>
    </submittedName>
</protein>
<accession>A0A1Y0IVZ4</accession>
<evidence type="ECO:0000313" key="2">
    <source>
        <dbReference type="Proteomes" id="UP000195437"/>
    </source>
</evidence>
<gene>
    <name evidence="1" type="ORF">CBW65_22785</name>
</gene>
<dbReference type="KEGG" id="tum:CBW65_22785"/>
<dbReference type="AlphaFoldDB" id="A0A1Y0IVZ4"/>
<dbReference type="EMBL" id="CP021434">
    <property type="protein sequence ID" value="ARU63514.1"/>
    <property type="molecule type" value="Genomic_DNA"/>
</dbReference>
<dbReference type="Proteomes" id="UP000195437">
    <property type="component" value="Chromosome"/>
</dbReference>
<proteinExistence type="predicted"/>